<comment type="caution">
    <text evidence="2">The sequence shown here is derived from an EMBL/GenBank/DDBJ whole genome shotgun (WGS) entry which is preliminary data.</text>
</comment>
<feature type="region of interest" description="Disordered" evidence="1">
    <location>
        <begin position="70"/>
        <end position="95"/>
    </location>
</feature>
<accession>A0A2M6K8C7</accession>
<organism evidence="2 3">
    <name type="scientific">Candidatus Falkowbacteria bacterium CG11_big_fil_rev_8_21_14_0_20_39_10</name>
    <dbReference type="NCBI Taxonomy" id="1974570"/>
    <lineage>
        <taxon>Bacteria</taxon>
        <taxon>Candidatus Falkowiibacteriota</taxon>
    </lineage>
</organism>
<protein>
    <submittedName>
        <fullName evidence="2">Uncharacterized protein</fullName>
    </submittedName>
</protein>
<evidence type="ECO:0000313" key="3">
    <source>
        <dbReference type="Proteomes" id="UP000230869"/>
    </source>
</evidence>
<dbReference type="EMBL" id="PCWW01000065">
    <property type="protein sequence ID" value="PIR12952.1"/>
    <property type="molecule type" value="Genomic_DNA"/>
</dbReference>
<evidence type="ECO:0000313" key="2">
    <source>
        <dbReference type="EMBL" id="PIR12952.1"/>
    </source>
</evidence>
<evidence type="ECO:0000256" key="1">
    <source>
        <dbReference type="SAM" id="MobiDB-lite"/>
    </source>
</evidence>
<name>A0A2M6K8C7_9BACT</name>
<dbReference type="AlphaFoldDB" id="A0A2M6K8C7"/>
<gene>
    <name evidence="2" type="ORF">COV49_03770</name>
</gene>
<dbReference type="Proteomes" id="UP000230869">
    <property type="component" value="Unassembled WGS sequence"/>
</dbReference>
<reference evidence="2 3" key="1">
    <citation type="submission" date="2017-09" db="EMBL/GenBank/DDBJ databases">
        <title>Depth-based differentiation of microbial function through sediment-hosted aquifers and enrichment of novel symbionts in the deep terrestrial subsurface.</title>
        <authorList>
            <person name="Probst A.J."/>
            <person name="Ladd B."/>
            <person name="Jarett J.K."/>
            <person name="Geller-Mcgrath D.E."/>
            <person name="Sieber C.M."/>
            <person name="Emerson J.B."/>
            <person name="Anantharaman K."/>
            <person name="Thomas B.C."/>
            <person name="Malmstrom R."/>
            <person name="Stieglmeier M."/>
            <person name="Klingl A."/>
            <person name="Woyke T."/>
            <person name="Ryan C.M."/>
            <person name="Banfield J.F."/>
        </authorList>
    </citation>
    <scope>NUCLEOTIDE SEQUENCE [LARGE SCALE GENOMIC DNA]</scope>
    <source>
        <strain evidence="2">CG11_big_fil_rev_8_21_14_0_20_39_10</strain>
    </source>
</reference>
<sequence>MAGKSIKKRWLVNIIHKKTGQNFKVEVNSNGRNYAWAQAKIKAIEAFKKEYPEKPVSLTEFEANILKKPTGVRQGKRPRKPDRPRAPISRRFSFW</sequence>
<proteinExistence type="predicted"/>